<organism evidence="2 3">
    <name type="scientific">Clostridium hominis</name>
    <dbReference type="NCBI Taxonomy" id="2763036"/>
    <lineage>
        <taxon>Bacteria</taxon>
        <taxon>Bacillati</taxon>
        <taxon>Bacillota</taxon>
        <taxon>Clostridia</taxon>
        <taxon>Eubacteriales</taxon>
        <taxon>Clostridiaceae</taxon>
        <taxon>Clostridium</taxon>
    </lineage>
</organism>
<dbReference type="Proteomes" id="UP000596929">
    <property type="component" value="Unassembled WGS sequence"/>
</dbReference>
<gene>
    <name evidence="2" type="ORF">H8S20_14100</name>
</gene>
<feature type="transmembrane region" description="Helical" evidence="1">
    <location>
        <begin position="69"/>
        <end position="87"/>
    </location>
</feature>
<comment type="caution">
    <text evidence="2">The sequence shown here is derived from an EMBL/GenBank/DDBJ whole genome shotgun (WGS) entry which is preliminary data.</text>
</comment>
<keyword evidence="1" id="KW-0812">Transmembrane</keyword>
<evidence type="ECO:0000256" key="1">
    <source>
        <dbReference type="SAM" id="Phobius"/>
    </source>
</evidence>
<reference evidence="2 3" key="1">
    <citation type="submission" date="2020-08" db="EMBL/GenBank/DDBJ databases">
        <title>Genome public.</title>
        <authorList>
            <person name="Liu C."/>
            <person name="Sun Q."/>
        </authorList>
    </citation>
    <scope>NUCLEOTIDE SEQUENCE [LARGE SCALE GENOMIC DNA]</scope>
    <source>
        <strain evidence="2 3">NSJ-6</strain>
    </source>
</reference>
<feature type="transmembrane region" description="Helical" evidence="1">
    <location>
        <begin position="6"/>
        <end position="22"/>
    </location>
</feature>
<dbReference type="EMBL" id="JACOOO010000032">
    <property type="protein sequence ID" value="MBC5630001.1"/>
    <property type="molecule type" value="Genomic_DNA"/>
</dbReference>
<proteinExistence type="predicted"/>
<feature type="transmembrane region" description="Helical" evidence="1">
    <location>
        <begin position="34"/>
        <end position="57"/>
    </location>
</feature>
<dbReference type="InterPro" id="IPR010718">
    <property type="entry name" value="DUF1294"/>
</dbReference>
<evidence type="ECO:0000313" key="3">
    <source>
        <dbReference type="Proteomes" id="UP000596929"/>
    </source>
</evidence>
<protein>
    <submittedName>
        <fullName evidence="2">DUF1294 domain-containing protein</fullName>
    </submittedName>
</protein>
<dbReference type="Pfam" id="PF06961">
    <property type="entry name" value="DUF1294"/>
    <property type="match status" value="1"/>
</dbReference>
<evidence type="ECO:0000313" key="2">
    <source>
        <dbReference type="EMBL" id="MBC5630001.1"/>
    </source>
</evidence>
<accession>A0ABR7DF09</accession>
<keyword evidence="1" id="KW-0472">Membrane</keyword>
<keyword evidence="3" id="KW-1185">Reference proteome</keyword>
<keyword evidence="1" id="KW-1133">Transmembrane helix</keyword>
<sequence length="89" mass="10454">MIRYFLIYLIIINILSFILMYADKRRAIKRKWRISEHTLISTSILGGSIGALIGMYSFRHKTKHLKFKLGIPIILTFQLILIIINIVHK</sequence>
<name>A0ABR7DF09_9CLOT</name>
<dbReference type="RefSeq" id="WP_186860514.1">
    <property type="nucleotide sequence ID" value="NZ_JACOOO010000032.1"/>
</dbReference>